<reference evidence="1" key="2">
    <citation type="journal article" date="2015" name="Data Brief">
        <title>Shoot transcriptome of the giant reed, Arundo donax.</title>
        <authorList>
            <person name="Barrero R.A."/>
            <person name="Guerrero F.D."/>
            <person name="Moolhuijzen P."/>
            <person name="Goolsby J.A."/>
            <person name="Tidwell J."/>
            <person name="Bellgard S.E."/>
            <person name="Bellgard M.I."/>
        </authorList>
    </citation>
    <scope>NUCLEOTIDE SEQUENCE</scope>
    <source>
        <tissue evidence="1">Shoot tissue taken approximately 20 cm above the soil surface</tissue>
    </source>
</reference>
<protein>
    <submittedName>
        <fullName evidence="1">Uncharacterized protein</fullName>
    </submittedName>
</protein>
<accession>A0A0A9APY5</accession>
<organism evidence="1">
    <name type="scientific">Arundo donax</name>
    <name type="common">Giant reed</name>
    <name type="synonym">Donax arundinaceus</name>
    <dbReference type="NCBI Taxonomy" id="35708"/>
    <lineage>
        <taxon>Eukaryota</taxon>
        <taxon>Viridiplantae</taxon>
        <taxon>Streptophyta</taxon>
        <taxon>Embryophyta</taxon>
        <taxon>Tracheophyta</taxon>
        <taxon>Spermatophyta</taxon>
        <taxon>Magnoliopsida</taxon>
        <taxon>Liliopsida</taxon>
        <taxon>Poales</taxon>
        <taxon>Poaceae</taxon>
        <taxon>PACMAD clade</taxon>
        <taxon>Arundinoideae</taxon>
        <taxon>Arundineae</taxon>
        <taxon>Arundo</taxon>
    </lineage>
</organism>
<sequence length="27" mass="3072">MCPENRITTKATQSQISWGSLKVFQCN</sequence>
<reference evidence="1" key="1">
    <citation type="submission" date="2014-09" db="EMBL/GenBank/DDBJ databases">
        <authorList>
            <person name="Magalhaes I.L.F."/>
            <person name="Oliveira U."/>
            <person name="Santos F.R."/>
            <person name="Vidigal T.H.D.A."/>
            <person name="Brescovit A.D."/>
            <person name="Santos A.J."/>
        </authorList>
    </citation>
    <scope>NUCLEOTIDE SEQUENCE</scope>
    <source>
        <tissue evidence="1">Shoot tissue taken approximately 20 cm above the soil surface</tissue>
    </source>
</reference>
<dbReference type="AlphaFoldDB" id="A0A0A9APY5"/>
<dbReference type="EMBL" id="GBRH01248783">
    <property type="protein sequence ID" value="JAD49112.1"/>
    <property type="molecule type" value="Transcribed_RNA"/>
</dbReference>
<proteinExistence type="predicted"/>
<evidence type="ECO:0000313" key="1">
    <source>
        <dbReference type="EMBL" id="JAD49112.1"/>
    </source>
</evidence>
<name>A0A0A9APY5_ARUDO</name>